<evidence type="ECO:0000313" key="1">
    <source>
        <dbReference type="EMBL" id="KAH6946463.1"/>
    </source>
</evidence>
<sequence>MAVSVETWTCEALMRFPDEGIRRAASGECDSCGAQVSSVSAKQPAFAKPSSQSSLFNDKAIITGAGIKRAGRSGPETPAADIIQTASPMGLAAGSISEPVAKESLAADSLFI</sequence>
<dbReference type="EMBL" id="CM023481">
    <property type="protein sequence ID" value="KAH6946463.1"/>
    <property type="molecule type" value="Genomic_DNA"/>
</dbReference>
<keyword evidence="2" id="KW-1185">Reference proteome</keyword>
<reference evidence="1" key="1">
    <citation type="submission" date="2020-05" db="EMBL/GenBank/DDBJ databases">
        <title>Large-scale comparative analyses of tick genomes elucidate their genetic diversity and vector capacities.</title>
        <authorList>
            <person name="Jia N."/>
            <person name="Wang J."/>
            <person name="Shi W."/>
            <person name="Du L."/>
            <person name="Sun Y."/>
            <person name="Zhan W."/>
            <person name="Jiang J."/>
            <person name="Wang Q."/>
            <person name="Zhang B."/>
            <person name="Ji P."/>
            <person name="Sakyi L.B."/>
            <person name="Cui X."/>
            <person name="Yuan T."/>
            <person name="Jiang B."/>
            <person name="Yang W."/>
            <person name="Lam T.T.-Y."/>
            <person name="Chang Q."/>
            <person name="Ding S."/>
            <person name="Wang X."/>
            <person name="Zhu J."/>
            <person name="Ruan X."/>
            <person name="Zhao L."/>
            <person name="Wei J."/>
            <person name="Que T."/>
            <person name="Du C."/>
            <person name="Cheng J."/>
            <person name="Dai P."/>
            <person name="Han X."/>
            <person name="Huang E."/>
            <person name="Gao Y."/>
            <person name="Liu J."/>
            <person name="Shao H."/>
            <person name="Ye R."/>
            <person name="Li L."/>
            <person name="Wei W."/>
            <person name="Wang X."/>
            <person name="Wang C."/>
            <person name="Yang T."/>
            <person name="Huo Q."/>
            <person name="Li W."/>
            <person name="Guo W."/>
            <person name="Chen H."/>
            <person name="Zhou L."/>
            <person name="Ni X."/>
            <person name="Tian J."/>
            <person name="Zhou Y."/>
            <person name="Sheng Y."/>
            <person name="Liu T."/>
            <person name="Pan Y."/>
            <person name="Xia L."/>
            <person name="Li J."/>
            <person name="Zhao F."/>
            <person name="Cao W."/>
        </authorList>
    </citation>
    <scope>NUCLEOTIDE SEQUENCE</scope>
    <source>
        <strain evidence="1">Hyas-2018</strain>
    </source>
</reference>
<accession>A0ACB7THM6</accession>
<comment type="caution">
    <text evidence="1">The sequence shown here is derived from an EMBL/GenBank/DDBJ whole genome shotgun (WGS) entry which is preliminary data.</text>
</comment>
<name>A0ACB7THM6_HYAAI</name>
<organism evidence="1 2">
    <name type="scientific">Hyalomma asiaticum</name>
    <name type="common">Tick</name>
    <dbReference type="NCBI Taxonomy" id="266040"/>
    <lineage>
        <taxon>Eukaryota</taxon>
        <taxon>Metazoa</taxon>
        <taxon>Ecdysozoa</taxon>
        <taxon>Arthropoda</taxon>
        <taxon>Chelicerata</taxon>
        <taxon>Arachnida</taxon>
        <taxon>Acari</taxon>
        <taxon>Parasitiformes</taxon>
        <taxon>Ixodida</taxon>
        <taxon>Ixodoidea</taxon>
        <taxon>Ixodidae</taxon>
        <taxon>Hyalomminae</taxon>
        <taxon>Hyalomma</taxon>
    </lineage>
</organism>
<proteinExistence type="predicted"/>
<dbReference type="Proteomes" id="UP000821845">
    <property type="component" value="Chromosome 1"/>
</dbReference>
<gene>
    <name evidence="1" type="ORF">HPB50_013676</name>
</gene>
<protein>
    <submittedName>
        <fullName evidence="1">Uncharacterized protein</fullName>
    </submittedName>
</protein>
<evidence type="ECO:0000313" key="2">
    <source>
        <dbReference type="Proteomes" id="UP000821845"/>
    </source>
</evidence>